<keyword evidence="3 7" id="KW-0812">Transmembrane</keyword>
<organism evidence="9 10">
    <name type="scientific">Phialocephala subalpina</name>
    <dbReference type="NCBI Taxonomy" id="576137"/>
    <lineage>
        <taxon>Eukaryota</taxon>
        <taxon>Fungi</taxon>
        <taxon>Dikarya</taxon>
        <taxon>Ascomycota</taxon>
        <taxon>Pezizomycotina</taxon>
        <taxon>Leotiomycetes</taxon>
        <taxon>Helotiales</taxon>
        <taxon>Mollisiaceae</taxon>
        <taxon>Phialocephala</taxon>
        <taxon>Phialocephala fortinii species complex</taxon>
    </lineage>
</organism>
<dbReference type="OrthoDB" id="6612291at2759"/>
<feature type="transmembrane region" description="Helical" evidence="7">
    <location>
        <begin position="331"/>
        <end position="350"/>
    </location>
</feature>
<name>A0A1L7X1I7_9HELO</name>
<dbReference type="SUPFAM" id="SSF103473">
    <property type="entry name" value="MFS general substrate transporter"/>
    <property type="match status" value="1"/>
</dbReference>
<evidence type="ECO:0000256" key="5">
    <source>
        <dbReference type="ARBA" id="ARBA00023136"/>
    </source>
</evidence>
<feature type="domain" description="Major facilitator superfamily (MFS) profile" evidence="8">
    <location>
        <begin position="44"/>
        <end position="516"/>
    </location>
</feature>
<evidence type="ECO:0000256" key="4">
    <source>
        <dbReference type="ARBA" id="ARBA00022989"/>
    </source>
</evidence>
<dbReference type="InterPro" id="IPR005829">
    <property type="entry name" value="Sugar_transporter_CS"/>
</dbReference>
<dbReference type="InterPro" id="IPR020846">
    <property type="entry name" value="MFS_dom"/>
</dbReference>
<dbReference type="Proteomes" id="UP000184330">
    <property type="component" value="Unassembled WGS sequence"/>
</dbReference>
<protein>
    <recommendedName>
        <fullName evidence="8">Major facilitator superfamily (MFS) profile domain-containing protein</fullName>
    </recommendedName>
</protein>
<evidence type="ECO:0000259" key="8">
    <source>
        <dbReference type="PROSITE" id="PS50850"/>
    </source>
</evidence>
<dbReference type="EMBL" id="FJOG01000012">
    <property type="protein sequence ID" value="CZR58888.1"/>
    <property type="molecule type" value="Genomic_DNA"/>
</dbReference>
<feature type="transmembrane region" description="Helical" evidence="7">
    <location>
        <begin position="93"/>
        <end position="113"/>
    </location>
</feature>
<evidence type="ECO:0000256" key="2">
    <source>
        <dbReference type="ARBA" id="ARBA00010992"/>
    </source>
</evidence>
<evidence type="ECO:0000256" key="3">
    <source>
        <dbReference type="ARBA" id="ARBA00022692"/>
    </source>
</evidence>
<comment type="subcellular location">
    <subcellularLocation>
        <location evidence="1">Membrane</location>
        <topology evidence="1">Multi-pass membrane protein</topology>
    </subcellularLocation>
</comment>
<dbReference type="InterPro" id="IPR036259">
    <property type="entry name" value="MFS_trans_sf"/>
</dbReference>
<feature type="transmembrane region" description="Helical" evidence="7">
    <location>
        <begin position="212"/>
        <end position="232"/>
    </location>
</feature>
<dbReference type="PROSITE" id="PS00216">
    <property type="entry name" value="SUGAR_TRANSPORT_1"/>
    <property type="match status" value="1"/>
</dbReference>
<feature type="transmembrane region" description="Helical" evidence="7">
    <location>
        <begin position="362"/>
        <end position="383"/>
    </location>
</feature>
<dbReference type="GO" id="GO:0005351">
    <property type="term" value="F:carbohydrate:proton symporter activity"/>
    <property type="evidence" value="ECO:0007669"/>
    <property type="project" value="TreeGrafter"/>
</dbReference>
<dbReference type="GO" id="GO:0016020">
    <property type="term" value="C:membrane"/>
    <property type="evidence" value="ECO:0007669"/>
    <property type="project" value="UniProtKB-SubCell"/>
</dbReference>
<dbReference type="PROSITE" id="PS50850">
    <property type="entry name" value="MFS"/>
    <property type="match status" value="1"/>
</dbReference>
<proteinExistence type="inferred from homology"/>
<feature type="transmembrane region" description="Helical" evidence="7">
    <location>
        <begin position="300"/>
        <end position="325"/>
    </location>
</feature>
<dbReference type="PANTHER" id="PTHR48022:SF5">
    <property type="entry name" value="ALPHA-GLUCOSIDES PERMEASE MPH2-RELATED"/>
    <property type="match status" value="1"/>
</dbReference>
<comment type="similarity">
    <text evidence="2">Belongs to the major facilitator superfamily. Sugar transporter (TC 2.A.1.1) family.</text>
</comment>
<keyword evidence="10" id="KW-1185">Reference proteome</keyword>
<evidence type="ECO:0000313" key="9">
    <source>
        <dbReference type="EMBL" id="CZR58888.1"/>
    </source>
</evidence>
<gene>
    <name evidence="9" type="ORF">PAC_08780</name>
</gene>
<feature type="transmembrane region" description="Helical" evidence="7">
    <location>
        <begin position="178"/>
        <end position="200"/>
    </location>
</feature>
<evidence type="ECO:0000256" key="6">
    <source>
        <dbReference type="SAM" id="MobiDB-lite"/>
    </source>
</evidence>
<keyword evidence="5 7" id="KW-0472">Membrane</keyword>
<evidence type="ECO:0000256" key="1">
    <source>
        <dbReference type="ARBA" id="ARBA00004141"/>
    </source>
</evidence>
<evidence type="ECO:0000256" key="7">
    <source>
        <dbReference type="SAM" id="Phobius"/>
    </source>
</evidence>
<feature type="transmembrane region" description="Helical" evidence="7">
    <location>
        <begin position="150"/>
        <end position="171"/>
    </location>
</feature>
<feature type="transmembrane region" description="Helical" evidence="7">
    <location>
        <begin position="41"/>
        <end position="57"/>
    </location>
</feature>
<dbReference type="AlphaFoldDB" id="A0A1L7X1I7"/>
<feature type="region of interest" description="Disordered" evidence="6">
    <location>
        <begin position="1"/>
        <end position="22"/>
    </location>
</feature>
<accession>A0A1L7X1I7</accession>
<evidence type="ECO:0000313" key="10">
    <source>
        <dbReference type="Proteomes" id="UP000184330"/>
    </source>
</evidence>
<feature type="compositionally biased region" description="Basic and acidic residues" evidence="6">
    <location>
        <begin position="9"/>
        <end position="22"/>
    </location>
</feature>
<sequence length="516" mass="57927">MASNVTGEPKIENTSHVEQVETQDDVPKRSAFKDVWANKRVMAWCFLIFLLPINFGYEVGTVGNLLAVKPFLEKFGVQLANGQWEVKTHDQQLLNAGTTVGLFISAFSTGFLSDIFGRRSVVLTACLLCASGILLQYFSQTIPMLFGGKLLSTFGFGLGHSLGPVFVAELAPTSLRGICLTLINTMIVIGQWTCALVVYGCSHLTTNSAWRIPIITQLIPPGILLLIGVPFLPESPSWLLMKGRREDAAKSFRKFNGPKFDVESAIVTIEEAIKAERQLNEEASSWIDCFKGPNLRRTIIICMVYIAQQFIGVNFIAGYLAYFFLLAGVNNPLGIAQAAYAIQLFGNMCSWPLVDRFGRRPLIVYGTMIMTASLLLIGGLGTLSSPQTLKATVALIFLPPRGRKQPTRYRTSRLRHPIIRQHVFLATRRPFWKTTSYRLWHHDHDSQSSPHRWSRNPLISPNFKSNRRACDHPEMKGRTYYELEEMFQARVPARKFKGHKCQAPVRNEKVNVEEDA</sequence>
<keyword evidence="4 7" id="KW-1133">Transmembrane helix</keyword>
<feature type="transmembrane region" description="Helical" evidence="7">
    <location>
        <begin position="120"/>
        <end position="138"/>
    </location>
</feature>
<dbReference type="InterPro" id="IPR005828">
    <property type="entry name" value="MFS_sugar_transport-like"/>
</dbReference>
<dbReference type="InterPro" id="IPR050360">
    <property type="entry name" value="MFS_Sugar_Transporters"/>
</dbReference>
<dbReference type="Gene3D" id="1.20.1250.20">
    <property type="entry name" value="MFS general substrate transporter like domains"/>
    <property type="match status" value="1"/>
</dbReference>
<dbReference type="PANTHER" id="PTHR48022">
    <property type="entry name" value="PLASTIDIC GLUCOSE TRANSPORTER 4"/>
    <property type="match status" value="1"/>
</dbReference>
<dbReference type="Pfam" id="PF00083">
    <property type="entry name" value="Sugar_tr"/>
    <property type="match status" value="1"/>
</dbReference>
<reference evidence="9 10" key="1">
    <citation type="submission" date="2016-03" db="EMBL/GenBank/DDBJ databases">
        <authorList>
            <person name="Ploux O."/>
        </authorList>
    </citation>
    <scope>NUCLEOTIDE SEQUENCE [LARGE SCALE GENOMIC DNA]</scope>
    <source>
        <strain evidence="9 10">UAMH 11012</strain>
    </source>
</reference>